<dbReference type="InterPro" id="IPR036397">
    <property type="entry name" value="RNaseH_sf"/>
</dbReference>
<evidence type="ECO:0000256" key="2">
    <source>
        <dbReference type="SAM" id="MobiDB-lite"/>
    </source>
</evidence>
<dbReference type="GO" id="GO:0004190">
    <property type="term" value="F:aspartic-type endopeptidase activity"/>
    <property type="evidence" value="ECO:0007669"/>
    <property type="project" value="UniProtKB-KW"/>
</dbReference>
<dbReference type="GO" id="GO:0003676">
    <property type="term" value="F:nucleic acid binding"/>
    <property type="evidence" value="ECO:0007669"/>
    <property type="project" value="InterPro"/>
</dbReference>
<protein>
    <recommendedName>
        <fullName evidence="3">Integrase catalytic domain-containing protein</fullName>
    </recommendedName>
</protein>
<dbReference type="InterPro" id="IPR057670">
    <property type="entry name" value="SH3_retrovirus"/>
</dbReference>
<dbReference type="InterPro" id="IPR036875">
    <property type="entry name" value="Znf_CCHC_sf"/>
</dbReference>
<evidence type="ECO:0000313" key="5">
    <source>
        <dbReference type="Proteomes" id="UP000315295"/>
    </source>
</evidence>
<dbReference type="InterPro" id="IPR025724">
    <property type="entry name" value="GAG-pre-integrase_dom"/>
</dbReference>
<keyword evidence="1" id="KW-0064">Aspartyl protease</keyword>
<dbReference type="GO" id="GO:0015074">
    <property type="term" value="P:DNA integration"/>
    <property type="evidence" value="ECO:0007669"/>
    <property type="project" value="InterPro"/>
</dbReference>
<dbReference type="SUPFAM" id="SSF57756">
    <property type="entry name" value="Retrovirus zinc finger-like domains"/>
    <property type="match status" value="1"/>
</dbReference>
<dbReference type="Pfam" id="PF14223">
    <property type="entry name" value="Retrotran_gag_2"/>
    <property type="match status" value="1"/>
</dbReference>
<keyword evidence="1" id="KW-0378">Hydrolase</keyword>
<dbReference type="SUPFAM" id="SSF56672">
    <property type="entry name" value="DNA/RNA polymerases"/>
    <property type="match status" value="1"/>
</dbReference>
<dbReference type="Pfam" id="PF22936">
    <property type="entry name" value="Pol_BBD"/>
    <property type="match status" value="1"/>
</dbReference>
<accession>A0A540M4B6</accession>
<name>A0A540M4B6_MALBA</name>
<evidence type="ECO:0000256" key="1">
    <source>
        <dbReference type="ARBA" id="ARBA00022750"/>
    </source>
</evidence>
<proteinExistence type="predicted"/>
<dbReference type="InterPro" id="IPR013103">
    <property type="entry name" value="RVT_2"/>
</dbReference>
<dbReference type="EMBL" id="VIEB01000363">
    <property type="protein sequence ID" value="TQD93593.1"/>
    <property type="molecule type" value="Genomic_DNA"/>
</dbReference>
<keyword evidence="1" id="KW-0645">Protease</keyword>
<evidence type="ECO:0000313" key="4">
    <source>
        <dbReference type="EMBL" id="TQD93593.1"/>
    </source>
</evidence>
<evidence type="ECO:0000259" key="3">
    <source>
        <dbReference type="PROSITE" id="PS50994"/>
    </source>
</evidence>
<gene>
    <name evidence="4" type="ORF">C1H46_020801</name>
</gene>
<dbReference type="GO" id="GO:0008270">
    <property type="term" value="F:zinc ion binding"/>
    <property type="evidence" value="ECO:0007669"/>
    <property type="project" value="InterPro"/>
</dbReference>
<reference evidence="4 5" key="1">
    <citation type="journal article" date="2019" name="G3 (Bethesda)">
        <title>Sequencing of a Wild Apple (Malus baccata) Genome Unravels the Differences Between Cultivated and Wild Apple Species Regarding Disease Resistance and Cold Tolerance.</title>
        <authorList>
            <person name="Chen X."/>
        </authorList>
    </citation>
    <scope>NUCLEOTIDE SEQUENCE [LARGE SCALE GENOMIC DNA]</scope>
    <source>
        <strain evidence="5">cv. Shandingzi</strain>
        <tissue evidence="4">Leaves</tissue>
    </source>
</reference>
<dbReference type="Gene3D" id="3.30.420.10">
    <property type="entry name" value="Ribonuclease H-like superfamily/Ribonuclease H"/>
    <property type="match status" value="1"/>
</dbReference>
<dbReference type="PANTHER" id="PTHR11439:SF500">
    <property type="entry name" value="RNA-DIRECTED DNA POLYMERASE"/>
    <property type="match status" value="1"/>
</dbReference>
<feature type="compositionally biased region" description="Polar residues" evidence="2">
    <location>
        <begin position="322"/>
        <end position="348"/>
    </location>
</feature>
<dbReference type="STRING" id="106549.A0A540M4B6"/>
<sequence>MVTVAQLALTQSPISSLIPSVGNTVTVKLDDSNYVTWNFQMGLLLEGNGIFGFVDGSISCPDKYQDSDSEEETVTNSHHITDDYKVWKIHDKALMTLITATLSTAALSCVIGCQSSQDMWNNLKERFSNMTRTSIVQMKIDLQNIRKGSESIDLYLQRIKDCRDQLAAVGVFISDEDIVIVALKGLPHEFNTIKAVIRGRENLVSLKELRSQLKAEEATLDEVIKQAPIMSAMYASNSVYDVGGSSGGAAHNASQHSVNGSPFPISSTPVFQQMPFPNQMFQMNSPLAFVSQGGSGTYNNFRGNNFKPKGKGKKFYNHFQQPQQTGASFPQQSSSTNFHQGSSFQSLHSPLPTEQGYQPLQICQICDRKGHGALHCFQKGCQICNRKGHTAATCFDRNSGFSSMVPPQFSSSSHGFSPQQFQPSPQATFPAPFPHAHVVHPPQFHPAMKNSQNHSPVAMTAQTTSSPSAPQQEYWLLDLGATHHMTSDLSNIHMAAPYSSSDTVTGANGEGLHIAHIGHSNLPLQSHTLCLKSVLHVPQLSQHLLSMHQLCKDNNCRCIVDESSVCIQDKVTQEILYRGLSNNAVYPLPVMKSSPVSPAAYIRQRINSALWHCRLGHPASSVVKAALSKADIPFKCLDSFYTCKACLQGKFANLPFPSLASKSVIPFEVIHTDVWGPSPSLSIEGYRYYVSFIDECTRYTWIFPIMNKAAVFGLFVQFQAFVHNFFNVHIRILQSDGGGEYIGIHFQNFLKDKGILHHKSCPYTPQQNGLVERKNRHITETAITLLQQACLPPQFWYHACATAVYLINRMPTLVLSMKSPFEVLYHSSPKLDHLKIFGCACYPSLKPYRSHKLAPKTSECIFLGYAAQYKGFICFNPKDNKLIVSRHVLFDERHFPAPLMARRFVSGSKVASMSSIVPSNTFHHPPLASIPVPQVFSRDSSSQHSPPVCSSAPSEFVYSGTISSIPGDISMGPLSSAALSDQARSELHPNTHLSQVSELQQVSVAAVNSHPMQTRSKSGIFKKKQAFSVDVQAGAKEPSSYSAACKLSEWRGAMQDEMDALFQQKTWTLVPLPPDKNLVGCKWIYKIKKHPDGTVARYKARLVAKGFSQEAGLDYYETFSPVVKPTTVRLLLSLAASNGWQLNQLDVKNAFLHGFLDEEVYMAQPQGFVDPLHPTHVCKLQRSLYGLKQAPRAWNERFTKFLLTLGFKSSYADPSLFVKYENQSIVVLLLYVDDIILTGNSVAGVHSVIQQLTAEFDMKNLGLLHYFLGLQIEYRSSGLFVHQSKYITDLLHKADMFQCKPCLTPCHPNHKLLTHGSPSFSDPFKYRSIVGALQYLTFTRPDIAYSVNQVCQFMHAPLEDHFIAVKRILRYLRGTMHLGIHFTPGSLDIKAYTDADWAGDPNDRRSTTGFVVFLGSNPISWSSKKQHTVSRSSTEAEYRAMATTTAEIVWLQQLLRDLHISCPSVPLLHCDNLFAMALATNPILHSKAKHIEIDCHFVRERVQQGTIMLQFVSTTEQCADVLTKGLCSSQFQGHCSNLMLGSSLHKIEGEC</sequence>
<comment type="caution">
    <text evidence="4">The sequence shown here is derived from an EMBL/GenBank/DDBJ whole genome shotgun (WGS) entry which is preliminary data.</text>
</comment>
<dbReference type="Pfam" id="PF13976">
    <property type="entry name" value="gag_pre-integrs"/>
    <property type="match status" value="1"/>
</dbReference>
<dbReference type="Pfam" id="PF25597">
    <property type="entry name" value="SH3_retrovirus"/>
    <property type="match status" value="1"/>
</dbReference>
<dbReference type="Proteomes" id="UP000315295">
    <property type="component" value="Unassembled WGS sequence"/>
</dbReference>
<dbReference type="CDD" id="cd09272">
    <property type="entry name" value="RNase_HI_RT_Ty1"/>
    <property type="match status" value="1"/>
</dbReference>
<feature type="region of interest" description="Disordered" evidence="2">
    <location>
        <begin position="322"/>
        <end position="351"/>
    </location>
</feature>
<dbReference type="SUPFAM" id="SSF53098">
    <property type="entry name" value="Ribonuclease H-like"/>
    <property type="match status" value="1"/>
</dbReference>
<organism evidence="4 5">
    <name type="scientific">Malus baccata</name>
    <name type="common">Siberian crab apple</name>
    <name type="synonym">Pyrus baccata</name>
    <dbReference type="NCBI Taxonomy" id="106549"/>
    <lineage>
        <taxon>Eukaryota</taxon>
        <taxon>Viridiplantae</taxon>
        <taxon>Streptophyta</taxon>
        <taxon>Embryophyta</taxon>
        <taxon>Tracheophyta</taxon>
        <taxon>Spermatophyta</taxon>
        <taxon>Magnoliopsida</taxon>
        <taxon>eudicotyledons</taxon>
        <taxon>Gunneridae</taxon>
        <taxon>Pentapetalae</taxon>
        <taxon>rosids</taxon>
        <taxon>fabids</taxon>
        <taxon>Rosales</taxon>
        <taxon>Rosaceae</taxon>
        <taxon>Amygdaloideae</taxon>
        <taxon>Maleae</taxon>
        <taxon>Malus</taxon>
    </lineage>
</organism>
<feature type="domain" description="Integrase catalytic" evidence="3">
    <location>
        <begin position="662"/>
        <end position="828"/>
    </location>
</feature>
<dbReference type="InterPro" id="IPR054722">
    <property type="entry name" value="PolX-like_BBD"/>
</dbReference>
<dbReference type="InterPro" id="IPR043502">
    <property type="entry name" value="DNA/RNA_pol_sf"/>
</dbReference>
<dbReference type="Pfam" id="PF00665">
    <property type="entry name" value="rve"/>
    <property type="match status" value="1"/>
</dbReference>
<dbReference type="Pfam" id="PF07727">
    <property type="entry name" value="RVT_2"/>
    <property type="match status" value="1"/>
</dbReference>
<keyword evidence="5" id="KW-1185">Reference proteome</keyword>
<dbReference type="InterPro" id="IPR001584">
    <property type="entry name" value="Integrase_cat-core"/>
</dbReference>
<dbReference type="PROSITE" id="PS50994">
    <property type="entry name" value="INTEGRASE"/>
    <property type="match status" value="1"/>
</dbReference>
<dbReference type="PANTHER" id="PTHR11439">
    <property type="entry name" value="GAG-POL-RELATED RETROTRANSPOSON"/>
    <property type="match status" value="1"/>
</dbReference>
<dbReference type="InterPro" id="IPR012337">
    <property type="entry name" value="RNaseH-like_sf"/>
</dbReference>